<reference evidence="1 2" key="1">
    <citation type="submission" date="2020-06" db="EMBL/GenBank/DDBJ databases">
        <title>Whole-genome sequence of Allochromatium humboldtianum DSM 21881, type strain.</title>
        <authorList>
            <person name="Kyndt J.A."/>
            <person name="Meyer T.E."/>
        </authorList>
    </citation>
    <scope>NUCLEOTIDE SEQUENCE [LARGE SCALE GENOMIC DNA]</scope>
    <source>
        <strain evidence="1 2">DSM 21881</strain>
    </source>
</reference>
<evidence type="ECO:0000313" key="2">
    <source>
        <dbReference type="Proteomes" id="UP000592294"/>
    </source>
</evidence>
<proteinExistence type="predicted"/>
<accession>A0A850RPX3</accession>
<protein>
    <submittedName>
        <fullName evidence="1">Uncharacterized protein</fullName>
    </submittedName>
</protein>
<keyword evidence="2" id="KW-1185">Reference proteome</keyword>
<comment type="caution">
    <text evidence="1">The sequence shown here is derived from an EMBL/GenBank/DDBJ whole genome shotgun (WGS) entry which is preliminary data.</text>
</comment>
<dbReference type="Proteomes" id="UP000592294">
    <property type="component" value="Unassembled WGS sequence"/>
</dbReference>
<dbReference type="EMBL" id="JABZEO010000025">
    <property type="protein sequence ID" value="NVZ11541.1"/>
    <property type="molecule type" value="Genomic_DNA"/>
</dbReference>
<sequence length="200" mass="22907">MGELIEIKACFFRGEYETGTITRIVPKLRALSEYRRIQRLSWLGRDPREMGYLPYHEARDIVDTAARTMHFMDTAALSSSSAWPSLFGGAHDLPGFLHTQVWICCNAHLVTTEPFDRDAMFGVLDWCFDNGWRAYQMQSWGMGNPKMSTMILCAPPKSFGVLDAVLQRLMRARPIPLEARERDARIVLENRSQPRPGLEQ</sequence>
<dbReference type="RefSeq" id="WP_176978233.1">
    <property type="nucleotide sequence ID" value="NZ_JABZEO010000025.1"/>
</dbReference>
<gene>
    <name evidence="1" type="ORF">HW932_20030</name>
</gene>
<organism evidence="1 2">
    <name type="scientific">Allochromatium humboldtianum</name>
    <dbReference type="NCBI Taxonomy" id="504901"/>
    <lineage>
        <taxon>Bacteria</taxon>
        <taxon>Pseudomonadati</taxon>
        <taxon>Pseudomonadota</taxon>
        <taxon>Gammaproteobacteria</taxon>
        <taxon>Chromatiales</taxon>
        <taxon>Chromatiaceae</taxon>
        <taxon>Allochromatium</taxon>
    </lineage>
</organism>
<dbReference type="AlphaFoldDB" id="A0A850RPX3"/>
<evidence type="ECO:0000313" key="1">
    <source>
        <dbReference type="EMBL" id="NVZ11541.1"/>
    </source>
</evidence>
<name>A0A850RPX3_9GAMM</name>